<dbReference type="STRING" id="1227453.C444_13742"/>
<dbReference type="Proteomes" id="UP000011524">
    <property type="component" value="Unassembled WGS sequence"/>
</dbReference>
<gene>
    <name evidence="2" type="ORF">C444_13742</name>
</gene>
<feature type="compositionally biased region" description="Polar residues" evidence="1">
    <location>
        <begin position="31"/>
        <end position="41"/>
    </location>
</feature>
<evidence type="ECO:0000313" key="3">
    <source>
        <dbReference type="Proteomes" id="UP000011524"/>
    </source>
</evidence>
<keyword evidence="3" id="KW-1185">Reference proteome</keyword>
<feature type="region of interest" description="Disordered" evidence="1">
    <location>
        <begin position="1"/>
        <end position="41"/>
    </location>
</feature>
<evidence type="ECO:0000256" key="1">
    <source>
        <dbReference type="SAM" id="MobiDB-lite"/>
    </source>
</evidence>
<dbReference type="InterPro" id="IPR037099">
    <property type="entry name" value="Fum_R/Succ_DH_flav-like_C_sf"/>
</dbReference>
<sequence>MTVSARKQNESHGAYYRTDVPDVDPAGGRTASWTAVTPGSN</sequence>
<accession>M0L8H4</accession>
<organism evidence="2 3">
    <name type="scientific">Haloarcula japonica (strain ATCC 49778 / DSM 6131 / JCM 7785 / NBRC 101032 / NCIMB 13157 / TR-1)</name>
    <dbReference type="NCBI Taxonomy" id="1227453"/>
    <lineage>
        <taxon>Archaea</taxon>
        <taxon>Methanobacteriati</taxon>
        <taxon>Methanobacteriota</taxon>
        <taxon>Stenosarchaea group</taxon>
        <taxon>Halobacteria</taxon>
        <taxon>Halobacteriales</taxon>
        <taxon>Haloarculaceae</taxon>
        <taxon>Haloarcula</taxon>
    </lineage>
</organism>
<dbReference type="AlphaFoldDB" id="M0L8H4"/>
<evidence type="ECO:0000313" key="2">
    <source>
        <dbReference type="EMBL" id="EMA29866.1"/>
    </source>
</evidence>
<reference evidence="2 3" key="1">
    <citation type="journal article" date="2014" name="PLoS Genet.">
        <title>Phylogenetically driven sequencing of extremely halophilic archaea reveals strategies for static and dynamic osmo-response.</title>
        <authorList>
            <person name="Becker E.A."/>
            <person name="Seitzer P.M."/>
            <person name="Tritt A."/>
            <person name="Larsen D."/>
            <person name="Krusor M."/>
            <person name="Yao A.I."/>
            <person name="Wu D."/>
            <person name="Madern D."/>
            <person name="Eisen J.A."/>
            <person name="Darling A.E."/>
            <person name="Facciotti M.T."/>
        </authorList>
    </citation>
    <scope>NUCLEOTIDE SEQUENCE [LARGE SCALE GENOMIC DNA]</scope>
    <source>
        <strain evidence="3">ATCC 49778 / DSM 6131 / JCM 7785 / NBRC 101032 / NCIMB 13157 / TR-1</strain>
    </source>
</reference>
<dbReference type="SUPFAM" id="SSF46977">
    <property type="entry name" value="Succinate dehydrogenase/fumarate reductase flavoprotein C-terminal domain"/>
    <property type="match status" value="1"/>
</dbReference>
<dbReference type="GO" id="GO:0016491">
    <property type="term" value="F:oxidoreductase activity"/>
    <property type="evidence" value="ECO:0007669"/>
    <property type="project" value="InterPro"/>
</dbReference>
<protein>
    <submittedName>
        <fullName evidence="2">Uncharacterized protein</fullName>
    </submittedName>
</protein>
<name>M0L8H4_HALJT</name>
<dbReference type="PATRIC" id="fig|1227453.3.peg.2713"/>
<comment type="caution">
    <text evidence="2">The sequence shown here is derived from an EMBL/GenBank/DDBJ whole genome shotgun (WGS) entry which is preliminary data.</text>
</comment>
<proteinExistence type="predicted"/>
<dbReference type="EMBL" id="AOLY01000037">
    <property type="protein sequence ID" value="EMA29866.1"/>
    <property type="molecule type" value="Genomic_DNA"/>
</dbReference>